<feature type="region of interest" description="Disordered" evidence="1">
    <location>
        <begin position="75"/>
        <end position="101"/>
    </location>
</feature>
<evidence type="ECO:0000256" key="1">
    <source>
        <dbReference type="SAM" id="MobiDB-lite"/>
    </source>
</evidence>
<organism evidence="2 3">
    <name type="scientific">Tessaracoccus antarcticus</name>
    <dbReference type="NCBI Taxonomy" id="2479848"/>
    <lineage>
        <taxon>Bacteria</taxon>
        <taxon>Bacillati</taxon>
        <taxon>Actinomycetota</taxon>
        <taxon>Actinomycetes</taxon>
        <taxon>Propionibacteriales</taxon>
        <taxon>Propionibacteriaceae</taxon>
        <taxon>Tessaracoccus</taxon>
    </lineage>
</organism>
<gene>
    <name evidence="2" type="ORF">EAX62_07875</name>
</gene>
<evidence type="ECO:0000313" key="2">
    <source>
        <dbReference type="EMBL" id="RMB59673.1"/>
    </source>
</evidence>
<proteinExistence type="predicted"/>
<accession>A0A3M0GDK4</accession>
<feature type="compositionally biased region" description="Polar residues" evidence="1">
    <location>
        <begin position="84"/>
        <end position="101"/>
    </location>
</feature>
<sequence>MVRNEFSWLAAWGAQRFGLVHTGVGQHRVGAIGWLPRIQRWVATVAGPWGRVLAPGAPRTTPLSYTLQAITAGQPTSPIRGGIETSQSRGFTDGSSVTGIG</sequence>
<protein>
    <submittedName>
        <fullName evidence="2">Uncharacterized protein</fullName>
    </submittedName>
</protein>
<dbReference type="EMBL" id="REFW01000002">
    <property type="protein sequence ID" value="RMB59673.1"/>
    <property type="molecule type" value="Genomic_DNA"/>
</dbReference>
<name>A0A3M0GDK4_9ACTN</name>
<dbReference type="Proteomes" id="UP000275256">
    <property type="component" value="Unassembled WGS sequence"/>
</dbReference>
<keyword evidence="3" id="KW-1185">Reference proteome</keyword>
<reference evidence="2 3" key="1">
    <citation type="submission" date="2018-10" db="EMBL/GenBank/DDBJ databases">
        <title>Tessaracoccus antarcticuss sp. nov., isolated from sediment.</title>
        <authorList>
            <person name="Zhou L.Y."/>
            <person name="Du Z.J."/>
        </authorList>
    </citation>
    <scope>NUCLEOTIDE SEQUENCE [LARGE SCALE GENOMIC DNA]</scope>
    <source>
        <strain evidence="2 3">JDX10</strain>
    </source>
</reference>
<dbReference type="RefSeq" id="WP_121901152.1">
    <property type="nucleotide sequence ID" value="NZ_REFW01000002.1"/>
</dbReference>
<evidence type="ECO:0000313" key="3">
    <source>
        <dbReference type="Proteomes" id="UP000275256"/>
    </source>
</evidence>
<comment type="caution">
    <text evidence="2">The sequence shown here is derived from an EMBL/GenBank/DDBJ whole genome shotgun (WGS) entry which is preliminary data.</text>
</comment>
<dbReference type="AlphaFoldDB" id="A0A3M0GDK4"/>